<feature type="region of interest" description="Disordered" evidence="1">
    <location>
        <begin position="1"/>
        <end position="48"/>
    </location>
</feature>
<feature type="region of interest" description="Disordered" evidence="1">
    <location>
        <begin position="200"/>
        <end position="227"/>
    </location>
</feature>
<dbReference type="EMBL" id="CAJPEX010000074">
    <property type="protein sequence ID" value="CAG0913044.1"/>
    <property type="molecule type" value="Genomic_DNA"/>
</dbReference>
<feature type="compositionally biased region" description="Polar residues" evidence="1">
    <location>
        <begin position="28"/>
        <end position="48"/>
    </location>
</feature>
<keyword evidence="2" id="KW-0472">Membrane</keyword>
<protein>
    <submittedName>
        <fullName evidence="3">Uncharacterized protein</fullName>
    </submittedName>
</protein>
<keyword evidence="2" id="KW-0812">Transmembrane</keyword>
<keyword evidence="2" id="KW-1133">Transmembrane helix</keyword>
<gene>
    <name evidence="3" type="ORF">NMOB1V02_LOCUS807</name>
</gene>
<evidence type="ECO:0000313" key="3">
    <source>
        <dbReference type="EMBL" id="CAD7272892.1"/>
    </source>
</evidence>
<accession>A0A7R9G896</accession>
<reference evidence="3" key="1">
    <citation type="submission" date="2020-11" db="EMBL/GenBank/DDBJ databases">
        <authorList>
            <person name="Tran Van P."/>
        </authorList>
    </citation>
    <scope>NUCLEOTIDE SEQUENCE</scope>
</reference>
<dbReference type="Proteomes" id="UP000678499">
    <property type="component" value="Unassembled WGS sequence"/>
</dbReference>
<feature type="transmembrane region" description="Helical" evidence="2">
    <location>
        <begin position="256"/>
        <end position="278"/>
    </location>
</feature>
<keyword evidence="4" id="KW-1185">Reference proteome</keyword>
<feature type="compositionally biased region" description="Polar residues" evidence="1">
    <location>
        <begin position="1"/>
        <end position="10"/>
    </location>
</feature>
<feature type="compositionally biased region" description="Low complexity" evidence="1">
    <location>
        <begin position="203"/>
        <end position="224"/>
    </location>
</feature>
<evidence type="ECO:0000313" key="4">
    <source>
        <dbReference type="Proteomes" id="UP000678499"/>
    </source>
</evidence>
<evidence type="ECO:0000256" key="2">
    <source>
        <dbReference type="SAM" id="Phobius"/>
    </source>
</evidence>
<name>A0A7R9G896_9CRUS</name>
<feature type="region of interest" description="Disordered" evidence="1">
    <location>
        <begin position="346"/>
        <end position="374"/>
    </location>
</feature>
<dbReference type="EMBL" id="OA882111">
    <property type="protein sequence ID" value="CAD7272892.1"/>
    <property type="molecule type" value="Genomic_DNA"/>
</dbReference>
<dbReference type="AlphaFoldDB" id="A0A7R9G896"/>
<organism evidence="3">
    <name type="scientific">Notodromas monacha</name>
    <dbReference type="NCBI Taxonomy" id="399045"/>
    <lineage>
        <taxon>Eukaryota</taxon>
        <taxon>Metazoa</taxon>
        <taxon>Ecdysozoa</taxon>
        <taxon>Arthropoda</taxon>
        <taxon>Crustacea</taxon>
        <taxon>Oligostraca</taxon>
        <taxon>Ostracoda</taxon>
        <taxon>Podocopa</taxon>
        <taxon>Podocopida</taxon>
        <taxon>Cypridocopina</taxon>
        <taxon>Cypridoidea</taxon>
        <taxon>Cyprididae</taxon>
        <taxon>Notodromas</taxon>
    </lineage>
</organism>
<evidence type="ECO:0000256" key="1">
    <source>
        <dbReference type="SAM" id="MobiDB-lite"/>
    </source>
</evidence>
<proteinExistence type="predicted"/>
<feature type="compositionally biased region" description="Basic residues" evidence="1">
    <location>
        <begin position="12"/>
        <end position="27"/>
    </location>
</feature>
<sequence>MNEEVQNYPSQGKHKLKLGLIKRKPKRSSTSASIENGMTYSRSSADLTSPASVVDGPGFPGILTPPRTPSAPGSIHESNVDVPVPVCDHPHDWKEMSNVTVNIPISEIFDLMYVGSKYLVKFLEDRKTTDLCIGPMSTQRDGLRGRSSTFTVFRLAKMAIESLVWRQVGLFYGGMGPAVEEAARMSQAERDSWKSVVFPLEDSPGSPSASVAPSSNNTTSSTPTLGPVYHETPRVERVAAVTPAVMGTVTSLPVPYWWIMVLLLSLTWLNAFMVARLFTAPPDPVGSVVAPLGTAVAPFPHQHMVDRGVLSSYRRFADYQKDFRKSQVVYWKRVADMAEELLREAEMSLESLDEPGERAETPSQKAPVKEPPET</sequence>